<comment type="caution">
    <text evidence="5">The sequence shown here is derived from an EMBL/GenBank/DDBJ whole genome shotgun (WGS) entry which is preliminary data.</text>
</comment>
<dbReference type="PANTHER" id="PTHR47572:SF4">
    <property type="entry name" value="LACTONASE DRP35"/>
    <property type="match status" value="1"/>
</dbReference>
<evidence type="ECO:0000259" key="4">
    <source>
        <dbReference type="Pfam" id="PF08450"/>
    </source>
</evidence>
<name>A0A917ZH74_9GAMM</name>
<dbReference type="AlphaFoldDB" id="A0A917ZH74"/>
<dbReference type="InterPro" id="IPR013658">
    <property type="entry name" value="SGL"/>
</dbReference>
<feature type="binding site" evidence="3">
    <location>
        <position position="15"/>
    </location>
    <ligand>
        <name>a divalent metal cation</name>
        <dbReference type="ChEBI" id="CHEBI:60240"/>
    </ligand>
</feature>
<feature type="binding site" evidence="3">
    <location>
        <position position="157"/>
    </location>
    <ligand>
        <name>a divalent metal cation</name>
        <dbReference type="ChEBI" id="CHEBI:60240"/>
    </ligand>
</feature>
<dbReference type="GO" id="GO:0046872">
    <property type="term" value="F:metal ion binding"/>
    <property type="evidence" value="ECO:0007669"/>
    <property type="project" value="UniProtKB-KW"/>
</dbReference>
<feature type="binding site" evidence="3">
    <location>
        <position position="115"/>
    </location>
    <ligand>
        <name>substrate</name>
    </ligand>
</feature>
<protein>
    <submittedName>
        <fullName evidence="5">Gluconolaconase</fullName>
    </submittedName>
</protein>
<accession>A0A917ZH74</accession>
<keyword evidence="3" id="KW-0862">Zinc</keyword>
<sequence length="289" mass="31201">MTDTVIKAEGIYFGEGPRWHDGRLWFSDYYDHAIKSMDADGDVRVEHLIDDEPSGLGWLPDGRLLVVSMSKLSVLRQEGRGFVTHADVAAHSVHRCNDMCVDASGRAWVGNFGFDLDASVEAYGPEKVLADHPTANLVRIDPNGKAEVAATDMHFPNGAVVTPDGRTLIVAETLAMRLTAFDIETDGTLSNRRVWADLANRVAPDGICLNADGNAWVANPLAAECLLVAPGGEILESITTTQKCFACALGGDDGRELFMLTAENNDHRIASSRRTGRVEAVRIAVGAAR</sequence>
<feature type="domain" description="SMP-30/Gluconolactonase/LRE-like region" evidence="4">
    <location>
        <begin position="13"/>
        <end position="262"/>
    </location>
</feature>
<feature type="binding site" evidence="3">
    <location>
        <position position="205"/>
    </location>
    <ligand>
        <name>a divalent metal cation</name>
        <dbReference type="ChEBI" id="CHEBI:60240"/>
    </ligand>
</feature>
<dbReference type="PANTHER" id="PTHR47572">
    <property type="entry name" value="LIPOPROTEIN-RELATED"/>
    <property type="match status" value="1"/>
</dbReference>
<feature type="active site" description="Proton donor/acceptor" evidence="2">
    <location>
        <position position="205"/>
    </location>
</feature>
<dbReference type="Proteomes" id="UP000599578">
    <property type="component" value="Unassembled WGS sequence"/>
</dbReference>
<keyword evidence="3" id="KW-0479">Metal-binding</keyword>
<comment type="cofactor">
    <cofactor evidence="3">
        <name>Zn(2+)</name>
        <dbReference type="ChEBI" id="CHEBI:29105"/>
    </cofactor>
    <text evidence="3">Binds 1 divalent metal cation per subunit.</text>
</comment>
<evidence type="ECO:0000313" key="6">
    <source>
        <dbReference type="Proteomes" id="UP000599578"/>
    </source>
</evidence>
<dbReference type="GO" id="GO:0016787">
    <property type="term" value="F:hydrolase activity"/>
    <property type="evidence" value="ECO:0007669"/>
    <property type="project" value="UniProtKB-KW"/>
</dbReference>
<feature type="binding site" evidence="3">
    <location>
        <position position="97"/>
    </location>
    <ligand>
        <name>substrate</name>
    </ligand>
</feature>
<evidence type="ECO:0000256" key="1">
    <source>
        <dbReference type="ARBA" id="ARBA00022801"/>
    </source>
</evidence>
<dbReference type="InterPro" id="IPR051262">
    <property type="entry name" value="SMP-30/CGR1_Lactonase"/>
</dbReference>
<dbReference type="RefSeq" id="WP_188860595.1">
    <property type="nucleotide sequence ID" value="NZ_BMLT01000005.1"/>
</dbReference>
<evidence type="ECO:0000256" key="2">
    <source>
        <dbReference type="PIRSR" id="PIRSR605511-1"/>
    </source>
</evidence>
<feature type="binding site" evidence="3">
    <location>
        <position position="95"/>
    </location>
    <ligand>
        <name>substrate</name>
    </ligand>
</feature>
<reference evidence="5 6" key="1">
    <citation type="journal article" date="2014" name="Int. J. Syst. Evol. Microbiol.">
        <title>Complete genome sequence of Corynebacterium casei LMG S-19264T (=DSM 44701T), isolated from a smear-ripened cheese.</title>
        <authorList>
            <consortium name="US DOE Joint Genome Institute (JGI-PGF)"/>
            <person name="Walter F."/>
            <person name="Albersmeier A."/>
            <person name="Kalinowski J."/>
            <person name="Ruckert C."/>
        </authorList>
    </citation>
    <scope>NUCLEOTIDE SEQUENCE [LARGE SCALE GENOMIC DNA]</scope>
    <source>
        <strain evidence="5 6">CGMCC 1.7286</strain>
    </source>
</reference>
<dbReference type="Pfam" id="PF08450">
    <property type="entry name" value="SGL"/>
    <property type="match status" value="1"/>
</dbReference>
<proteinExistence type="predicted"/>
<dbReference type="SUPFAM" id="SSF63829">
    <property type="entry name" value="Calcium-dependent phosphotriesterase"/>
    <property type="match status" value="1"/>
</dbReference>
<keyword evidence="1" id="KW-0378">Hydrolase</keyword>
<gene>
    <name evidence="5" type="ORF">GCM10011348_21420</name>
</gene>
<evidence type="ECO:0000313" key="5">
    <source>
        <dbReference type="EMBL" id="GGO81737.1"/>
    </source>
</evidence>
<dbReference type="InterPro" id="IPR005511">
    <property type="entry name" value="SMP-30"/>
</dbReference>
<dbReference type="InterPro" id="IPR011042">
    <property type="entry name" value="6-blade_b-propeller_TolB-like"/>
</dbReference>
<evidence type="ECO:0000256" key="3">
    <source>
        <dbReference type="PIRSR" id="PIRSR605511-2"/>
    </source>
</evidence>
<dbReference type="Gene3D" id="2.120.10.30">
    <property type="entry name" value="TolB, C-terminal domain"/>
    <property type="match status" value="1"/>
</dbReference>
<dbReference type="PRINTS" id="PR01790">
    <property type="entry name" value="SMP30FAMILY"/>
</dbReference>
<keyword evidence="6" id="KW-1185">Reference proteome</keyword>
<dbReference type="EMBL" id="BMLT01000005">
    <property type="protein sequence ID" value="GGO81737.1"/>
    <property type="molecule type" value="Genomic_DNA"/>
</dbReference>
<organism evidence="5 6">
    <name type="scientific">Marinobacterium nitratireducens</name>
    <dbReference type="NCBI Taxonomy" id="518897"/>
    <lineage>
        <taxon>Bacteria</taxon>
        <taxon>Pseudomonadati</taxon>
        <taxon>Pseudomonadota</taxon>
        <taxon>Gammaproteobacteria</taxon>
        <taxon>Oceanospirillales</taxon>
        <taxon>Oceanospirillaceae</taxon>
        <taxon>Marinobacterium</taxon>
    </lineage>
</organism>